<dbReference type="EMBL" id="JANHOG010000492">
    <property type="protein sequence ID" value="KAJ3553839.1"/>
    <property type="molecule type" value="Genomic_DNA"/>
</dbReference>
<evidence type="ECO:0000313" key="1">
    <source>
        <dbReference type="EMBL" id="KAJ3553839.1"/>
    </source>
</evidence>
<sequence length="230" mass="25704">MAPHLSHACTNTFTRRVAIAAAWTRLSILTASSKMSGTLLRKRIPFAFSAQEDEDERILDEQEQEEVIQDLKERIGKQSNQYALLLQVVTGLSLLLHLIYICKKPPRYSPLEALFPSDKYIPKLPLPFVFSLLHILVHLCCIVRLLATSNPVHVAVASSCPPLLSYTTLFGASSAAPVLCLLTGGDWRDIAWWAVADAVILLLWIAEHWAAEEAKNIRKLESMRYDARGA</sequence>
<accession>A0ACC1T5M1</accession>
<name>A0ACC1T5M1_9APHY</name>
<keyword evidence="2" id="KW-1185">Reference proteome</keyword>
<proteinExistence type="predicted"/>
<organism evidence="1 2">
    <name type="scientific">Phlebia brevispora</name>
    <dbReference type="NCBI Taxonomy" id="194682"/>
    <lineage>
        <taxon>Eukaryota</taxon>
        <taxon>Fungi</taxon>
        <taxon>Dikarya</taxon>
        <taxon>Basidiomycota</taxon>
        <taxon>Agaricomycotina</taxon>
        <taxon>Agaricomycetes</taxon>
        <taxon>Polyporales</taxon>
        <taxon>Meruliaceae</taxon>
        <taxon>Phlebia</taxon>
    </lineage>
</organism>
<comment type="caution">
    <text evidence="1">The sequence shown here is derived from an EMBL/GenBank/DDBJ whole genome shotgun (WGS) entry which is preliminary data.</text>
</comment>
<dbReference type="Proteomes" id="UP001148662">
    <property type="component" value="Unassembled WGS sequence"/>
</dbReference>
<protein>
    <submittedName>
        <fullName evidence="1">Uncharacterized protein</fullName>
    </submittedName>
</protein>
<evidence type="ECO:0000313" key="2">
    <source>
        <dbReference type="Proteomes" id="UP001148662"/>
    </source>
</evidence>
<reference evidence="1" key="1">
    <citation type="submission" date="2022-07" db="EMBL/GenBank/DDBJ databases">
        <title>Genome Sequence of Phlebia brevispora.</title>
        <authorList>
            <person name="Buettner E."/>
        </authorList>
    </citation>
    <scope>NUCLEOTIDE SEQUENCE</scope>
    <source>
        <strain evidence="1">MPL23</strain>
    </source>
</reference>
<gene>
    <name evidence="1" type="ORF">NM688_g3404</name>
</gene>